<dbReference type="RefSeq" id="WP_275088634.1">
    <property type="nucleotide sequence ID" value="NZ_CP119078.1"/>
</dbReference>
<reference evidence="3 4" key="1">
    <citation type="submission" date="2023-02" db="EMBL/GenBank/DDBJ databases">
        <title>Genome Sequence of L. cardiaca H63T.</title>
        <authorList>
            <person name="Lopez A.E."/>
            <person name="Cianciotto N.P."/>
        </authorList>
    </citation>
    <scope>NUCLEOTIDE SEQUENCE [LARGE SCALE GENOMIC DNA]</scope>
    <source>
        <strain evidence="3 4">H63</strain>
    </source>
</reference>
<keyword evidence="4" id="KW-1185">Reference proteome</keyword>
<dbReference type="Proteomes" id="UP001222087">
    <property type="component" value="Chromosome"/>
</dbReference>
<dbReference type="Gene3D" id="3.40.50.720">
    <property type="entry name" value="NAD(P)-binding Rossmann-like Domain"/>
    <property type="match status" value="1"/>
</dbReference>
<dbReference type="SUPFAM" id="SSF51735">
    <property type="entry name" value="NAD(P)-binding Rossmann-fold domains"/>
    <property type="match status" value="1"/>
</dbReference>
<dbReference type="InterPro" id="IPR002347">
    <property type="entry name" value="SDR_fam"/>
</dbReference>
<dbReference type="EMBL" id="CP119078">
    <property type="protein sequence ID" value="WED42818.1"/>
    <property type="molecule type" value="Genomic_DNA"/>
</dbReference>
<dbReference type="PROSITE" id="PS00061">
    <property type="entry name" value="ADH_SHORT"/>
    <property type="match status" value="1"/>
</dbReference>
<dbReference type="PANTHER" id="PTHR44196:SF1">
    <property type="entry name" value="DEHYDROGENASE_REDUCTASE SDR FAMILY MEMBER 7B"/>
    <property type="match status" value="1"/>
</dbReference>
<accession>A0ABY8AQK1</accession>
<sequence>MQLKNTDKTVLISGASRGIGEQLALAYAKKGVNLILLARDENNLATVAQSCREMNAQVITHSIDISEADTLKEFIVAIDKQMPIDLAIANAGVSSTLNKNWQPENKSQSDEVFRINLQGTLNTITPVIDCMIDRKQGQIAIMSSLAGLRGLPQSPSYCASKAALYVYAQSLHAWLWRYDIRVSVICPGYVKTAMSEKLIGPKPLLLSSKKAALLIKQGLDKNKFCIAFPRSLYLITKFANYLPATLIDSFLSRYESYIEN</sequence>
<evidence type="ECO:0000313" key="3">
    <source>
        <dbReference type="EMBL" id="WED42818.1"/>
    </source>
</evidence>
<name>A0ABY8AQK1_9GAMM</name>
<dbReference type="Pfam" id="PF00106">
    <property type="entry name" value="adh_short"/>
    <property type="match status" value="1"/>
</dbReference>
<comment type="similarity">
    <text evidence="1">Belongs to the short-chain dehydrogenases/reductases (SDR) family.</text>
</comment>
<protein>
    <submittedName>
        <fullName evidence="3">SDR family NAD(P)-dependent oxidoreductase</fullName>
    </submittedName>
</protein>
<dbReference type="InterPro" id="IPR020904">
    <property type="entry name" value="Sc_DH/Rdtase_CS"/>
</dbReference>
<evidence type="ECO:0000313" key="4">
    <source>
        <dbReference type="Proteomes" id="UP001222087"/>
    </source>
</evidence>
<proteinExistence type="inferred from homology"/>
<gene>
    <name evidence="3" type="ORF">PXX05_13085</name>
</gene>
<dbReference type="PRINTS" id="PR00081">
    <property type="entry name" value="GDHRDH"/>
</dbReference>
<evidence type="ECO:0000256" key="1">
    <source>
        <dbReference type="ARBA" id="ARBA00006484"/>
    </source>
</evidence>
<organism evidence="3 4">
    <name type="scientific">Legionella cardiaca</name>
    <dbReference type="NCBI Taxonomy" id="1071983"/>
    <lineage>
        <taxon>Bacteria</taxon>
        <taxon>Pseudomonadati</taxon>
        <taxon>Pseudomonadota</taxon>
        <taxon>Gammaproteobacteria</taxon>
        <taxon>Legionellales</taxon>
        <taxon>Legionellaceae</taxon>
        <taxon>Legionella</taxon>
    </lineage>
</organism>
<keyword evidence="2" id="KW-0560">Oxidoreductase</keyword>
<evidence type="ECO:0000256" key="2">
    <source>
        <dbReference type="ARBA" id="ARBA00023002"/>
    </source>
</evidence>
<dbReference type="PANTHER" id="PTHR44196">
    <property type="entry name" value="DEHYDROGENASE/REDUCTASE SDR FAMILY MEMBER 7B"/>
    <property type="match status" value="1"/>
</dbReference>
<dbReference type="InterPro" id="IPR036291">
    <property type="entry name" value="NAD(P)-bd_dom_sf"/>
</dbReference>